<dbReference type="InterPro" id="IPR002347">
    <property type="entry name" value="SDR_fam"/>
</dbReference>
<protein>
    <recommendedName>
        <fullName evidence="5">Short-chain dehydrogenase</fullName>
    </recommendedName>
</protein>
<keyword evidence="4" id="KW-1185">Reference proteome</keyword>
<dbReference type="OrthoDB" id="5336600at2759"/>
<comment type="caution">
    <text evidence="3">The sequence shown here is derived from an EMBL/GenBank/DDBJ whole genome shotgun (WGS) entry which is preliminary data.</text>
</comment>
<sequence>MSSASPVILILGAGPRIGSSVAKAFAAKGYKVALASRKKSEANDTANELHIQSDFADPNSVINAFSRVTASLGVPSVVVYNGAASTSNPPNDPFSLQLSDFSRDLNVNTVSPFVAAQQAASGFAQLPASSSKTFIYTGNALNTTIIPPLLALGVGKAATAHIIQSAAAAYKDRGYKFYYADQRKDDGKPVYSAIDGDAHAELFLELAEGKLQGPWQQTFVSGVGYKDFGAA</sequence>
<gene>
    <name evidence="3" type="ORF">HETSPECPRED_010334</name>
</gene>
<dbReference type="Pfam" id="PF13561">
    <property type="entry name" value="adh_short_C2"/>
    <property type="match status" value="1"/>
</dbReference>
<organism evidence="3 4">
    <name type="scientific">Heterodermia speciosa</name>
    <dbReference type="NCBI Taxonomy" id="116794"/>
    <lineage>
        <taxon>Eukaryota</taxon>
        <taxon>Fungi</taxon>
        <taxon>Dikarya</taxon>
        <taxon>Ascomycota</taxon>
        <taxon>Pezizomycotina</taxon>
        <taxon>Lecanoromycetes</taxon>
        <taxon>OSLEUM clade</taxon>
        <taxon>Lecanoromycetidae</taxon>
        <taxon>Caliciales</taxon>
        <taxon>Physciaceae</taxon>
        <taxon>Heterodermia</taxon>
    </lineage>
</organism>
<reference evidence="3" key="1">
    <citation type="submission" date="2021-03" db="EMBL/GenBank/DDBJ databases">
        <authorList>
            <person name="Tagirdzhanova G."/>
        </authorList>
    </citation>
    <scope>NUCLEOTIDE SEQUENCE</scope>
</reference>
<evidence type="ECO:0000313" key="4">
    <source>
        <dbReference type="Proteomes" id="UP000664521"/>
    </source>
</evidence>
<evidence type="ECO:0000256" key="2">
    <source>
        <dbReference type="ARBA" id="ARBA00023002"/>
    </source>
</evidence>
<accession>A0A8H3IWC8</accession>
<dbReference type="Proteomes" id="UP000664521">
    <property type="component" value="Unassembled WGS sequence"/>
</dbReference>
<dbReference type="GO" id="GO:0016491">
    <property type="term" value="F:oxidoreductase activity"/>
    <property type="evidence" value="ECO:0007669"/>
    <property type="project" value="UniProtKB-KW"/>
</dbReference>
<dbReference type="EMBL" id="CAJPDS010000091">
    <property type="protein sequence ID" value="CAF9936415.1"/>
    <property type="molecule type" value="Genomic_DNA"/>
</dbReference>
<dbReference type="AlphaFoldDB" id="A0A8H3IWC8"/>
<evidence type="ECO:0000256" key="1">
    <source>
        <dbReference type="ARBA" id="ARBA00006484"/>
    </source>
</evidence>
<proteinExistence type="inferred from homology"/>
<dbReference type="PANTHER" id="PTHR43669">
    <property type="entry name" value="5-KETO-D-GLUCONATE 5-REDUCTASE"/>
    <property type="match status" value="1"/>
</dbReference>
<evidence type="ECO:0000313" key="3">
    <source>
        <dbReference type="EMBL" id="CAF9936415.1"/>
    </source>
</evidence>
<dbReference type="InterPro" id="IPR036291">
    <property type="entry name" value="NAD(P)-bd_dom_sf"/>
</dbReference>
<dbReference type="PANTHER" id="PTHR43669:SF4">
    <property type="entry name" value="SHORT-CHAIN DEHYDROGENASE"/>
    <property type="match status" value="1"/>
</dbReference>
<dbReference type="SUPFAM" id="SSF51735">
    <property type="entry name" value="NAD(P)-binding Rossmann-fold domains"/>
    <property type="match status" value="1"/>
</dbReference>
<comment type="similarity">
    <text evidence="1">Belongs to the short-chain dehydrogenases/reductases (SDR) family.</text>
</comment>
<dbReference type="Gene3D" id="3.40.50.720">
    <property type="entry name" value="NAD(P)-binding Rossmann-like Domain"/>
    <property type="match status" value="1"/>
</dbReference>
<name>A0A8H3IWC8_9LECA</name>
<keyword evidence="2" id="KW-0560">Oxidoreductase</keyword>
<evidence type="ECO:0008006" key="5">
    <source>
        <dbReference type="Google" id="ProtNLM"/>
    </source>
</evidence>